<gene>
    <name evidence="3" type="ORF">H6P81_000367</name>
</gene>
<feature type="coiled-coil region" evidence="1">
    <location>
        <begin position="357"/>
        <end position="391"/>
    </location>
</feature>
<accession>A0AAV7F5D9</accession>
<feature type="compositionally biased region" description="Polar residues" evidence="2">
    <location>
        <begin position="36"/>
        <end position="52"/>
    </location>
</feature>
<reference evidence="3 4" key="1">
    <citation type="submission" date="2021-07" db="EMBL/GenBank/DDBJ databases">
        <title>The Aristolochia fimbriata genome: insights into angiosperm evolution, floral development and chemical biosynthesis.</title>
        <authorList>
            <person name="Jiao Y."/>
        </authorList>
    </citation>
    <scope>NUCLEOTIDE SEQUENCE [LARGE SCALE GENOMIC DNA]</scope>
    <source>
        <strain evidence="3">IBCAS-2021</strain>
        <tissue evidence="3">Leaf</tissue>
    </source>
</reference>
<feature type="compositionally biased region" description="Basic and acidic residues" evidence="2">
    <location>
        <begin position="19"/>
        <end position="32"/>
    </location>
</feature>
<proteinExistence type="predicted"/>
<keyword evidence="1" id="KW-0175">Coiled coil</keyword>
<comment type="caution">
    <text evidence="3">The sequence shown here is derived from an EMBL/GenBank/DDBJ whole genome shotgun (WGS) entry which is preliminary data.</text>
</comment>
<keyword evidence="4" id="KW-1185">Reference proteome</keyword>
<feature type="region of interest" description="Disordered" evidence="2">
    <location>
        <begin position="167"/>
        <end position="190"/>
    </location>
</feature>
<evidence type="ECO:0000256" key="1">
    <source>
        <dbReference type="SAM" id="Coils"/>
    </source>
</evidence>
<dbReference type="Proteomes" id="UP000825729">
    <property type="component" value="Unassembled WGS sequence"/>
</dbReference>
<evidence type="ECO:0000313" key="3">
    <source>
        <dbReference type="EMBL" id="KAG9455859.1"/>
    </source>
</evidence>
<feature type="compositionally biased region" description="Polar residues" evidence="2">
    <location>
        <begin position="1"/>
        <end position="14"/>
    </location>
</feature>
<evidence type="ECO:0008006" key="5">
    <source>
        <dbReference type="Google" id="ProtNLM"/>
    </source>
</evidence>
<evidence type="ECO:0000313" key="4">
    <source>
        <dbReference type="Proteomes" id="UP000825729"/>
    </source>
</evidence>
<feature type="coiled-coil region" evidence="1">
    <location>
        <begin position="281"/>
        <end position="308"/>
    </location>
</feature>
<feature type="region of interest" description="Disordered" evidence="2">
    <location>
        <begin position="1"/>
        <end position="119"/>
    </location>
</feature>
<dbReference type="EMBL" id="JAINDJ010000002">
    <property type="protein sequence ID" value="KAG9455859.1"/>
    <property type="molecule type" value="Genomic_DNA"/>
</dbReference>
<evidence type="ECO:0000256" key="2">
    <source>
        <dbReference type="SAM" id="MobiDB-lite"/>
    </source>
</evidence>
<organism evidence="3 4">
    <name type="scientific">Aristolochia fimbriata</name>
    <name type="common">White veined hardy Dutchman's pipe vine</name>
    <dbReference type="NCBI Taxonomy" id="158543"/>
    <lineage>
        <taxon>Eukaryota</taxon>
        <taxon>Viridiplantae</taxon>
        <taxon>Streptophyta</taxon>
        <taxon>Embryophyta</taxon>
        <taxon>Tracheophyta</taxon>
        <taxon>Spermatophyta</taxon>
        <taxon>Magnoliopsida</taxon>
        <taxon>Magnoliidae</taxon>
        <taxon>Piperales</taxon>
        <taxon>Aristolochiaceae</taxon>
        <taxon>Aristolochia</taxon>
    </lineage>
</organism>
<feature type="compositionally biased region" description="Polar residues" evidence="2">
    <location>
        <begin position="174"/>
        <end position="190"/>
    </location>
</feature>
<protein>
    <recommendedName>
        <fullName evidence="5">Protein POLAR LOCALIZATION DURING ASYMMETRIC DIVISION AND REDISTRIBUTION-like</fullName>
    </recommendedName>
</protein>
<dbReference type="AlphaFoldDB" id="A0AAV7F5D9"/>
<dbReference type="PANTHER" id="PTHR33476">
    <property type="entry name" value="EMB|CAB62613.1"/>
    <property type="match status" value="1"/>
</dbReference>
<dbReference type="InterPro" id="IPR040348">
    <property type="entry name" value="POLAR-like"/>
</dbReference>
<dbReference type="GO" id="GO:0008356">
    <property type="term" value="P:asymmetric cell division"/>
    <property type="evidence" value="ECO:0007669"/>
    <property type="project" value="InterPro"/>
</dbReference>
<name>A0AAV7F5D9_ARIFI</name>
<sequence>MEAVSSGNVSTKKTTLMDILKESSNDREERGESFSFLPSSPRSMISNWFSSIRRSRDAKTQRRRLASTATLSRDEGDGTEECGSDKKTSVVGSLTRVVPEHDELDLSPERNEPDKRRSRKVTCMKLPRPYFSKKAESGDDSPSIAVNRTEKTLSAAEACERTGSISKDFEENKSLQNSSPSCSKSTQTVMPSGSVPGGPFFSFGFGVGLAFLLSHRNEYSKMVELQRQMEILLKDIKNEMLKREVSARSGTVQPHSLLASDSNIQYGKFSKPYSTSESAKLHEVNRLEAELEAELELLQLNLESGNIAVPRQQFIEVVESSAAANIDKSSGEEDNHCGDVNSVCPYELERRLFELQQTRQQEHIEELESALERAKDEVQEKEMEVSWWKDNFSRHCQKSEESNYGGVSKRNLLLYRSRLCALEG</sequence>
<dbReference type="PANTHER" id="PTHR33476:SF22">
    <property type="entry name" value="PROTEIN POLAR LOCALIZATION DURING ASYMMETRIC DIVISION AND REDISTRIBUTION"/>
    <property type="match status" value="1"/>
</dbReference>